<feature type="domain" description="Transglutaminase-like" evidence="2">
    <location>
        <begin position="339"/>
        <end position="403"/>
    </location>
</feature>
<dbReference type="SMART" id="SM00460">
    <property type="entry name" value="TGc"/>
    <property type="match status" value="1"/>
</dbReference>
<name>A0A0E3UNF4_9GAMM</name>
<dbReference type="RefSeq" id="WP_082112974.1">
    <property type="nucleotide sequence ID" value="NZ_CP011144.1"/>
</dbReference>
<dbReference type="Gene3D" id="3.10.620.30">
    <property type="match status" value="1"/>
</dbReference>
<protein>
    <submittedName>
        <fullName evidence="3">Transglutaminase</fullName>
    </submittedName>
</protein>
<proteinExistence type="predicted"/>
<evidence type="ECO:0000256" key="1">
    <source>
        <dbReference type="SAM" id="SignalP"/>
    </source>
</evidence>
<gene>
    <name evidence="3" type="ORF">WQ53_10565</name>
</gene>
<dbReference type="InterPro" id="IPR038765">
    <property type="entry name" value="Papain-like_cys_pep_sf"/>
</dbReference>
<dbReference type="InterPro" id="IPR002931">
    <property type="entry name" value="Transglutaminase-like"/>
</dbReference>
<organism evidence="3 4">
    <name type="scientific">Pseudoxanthomonas suwonensis</name>
    <dbReference type="NCBI Taxonomy" id="314722"/>
    <lineage>
        <taxon>Bacteria</taxon>
        <taxon>Pseudomonadati</taxon>
        <taxon>Pseudomonadota</taxon>
        <taxon>Gammaproteobacteria</taxon>
        <taxon>Lysobacterales</taxon>
        <taxon>Lysobacteraceae</taxon>
        <taxon>Pseudoxanthomonas</taxon>
    </lineage>
</organism>
<evidence type="ECO:0000259" key="2">
    <source>
        <dbReference type="SMART" id="SM00460"/>
    </source>
</evidence>
<dbReference type="OrthoDB" id="9804872at2"/>
<dbReference type="PANTHER" id="PTHR38339:SF1">
    <property type="entry name" value="TRANSGLUTAMINASE-LIKE DOMAIN-CONTAINING PROTEIN"/>
    <property type="match status" value="1"/>
</dbReference>
<dbReference type="Pfam" id="PF01841">
    <property type="entry name" value="Transglut_core"/>
    <property type="match status" value="1"/>
</dbReference>
<dbReference type="Proteomes" id="UP000033067">
    <property type="component" value="Chromosome"/>
</dbReference>
<accession>A0A0E3UNF4</accession>
<evidence type="ECO:0000313" key="4">
    <source>
        <dbReference type="Proteomes" id="UP000033067"/>
    </source>
</evidence>
<feature type="chain" id="PRO_5002412932" evidence="1">
    <location>
        <begin position="19"/>
        <end position="499"/>
    </location>
</feature>
<dbReference type="SUPFAM" id="SSF54001">
    <property type="entry name" value="Cysteine proteinases"/>
    <property type="match status" value="1"/>
</dbReference>
<keyword evidence="4" id="KW-1185">Reference proteome</keyword>
<keyword evidence="1" id="KW-0732">Signal</keyword>
<dbReference type="EMBL" id="CP011144">
    <property type="protein sequence ID" value="AKC87121.1"/>
    <property type="molecule type" value="Genomic_DNA"/>
</dbReference>
<reference evidence="3 4" key="1">
    <citation type="journal article" date="2015" name="Genome Announc.">
        <title>Complete Genome Sequence of Pseudoxanthomonas suwonensis Strain J1, a Cellulose-Degrading Bacterium Isolated from Leaf- and Wood-Enriched Soil.</title>
        <authorList>
            <person name="Hou L."/>
            <person name="Jiang J."/>
            <person name="Xu Z."/>
            <person name="Zhou Y."/>
            <person name="Leung F.C."/>
        </authorList>
    </citation>
    <scope>NUCLEOTIDE SEQUENCE [LARGE SCALE GENOMIC DNA]</scope>
    <source>
        <strain evidence="3 4">J1</strain>
    </source>
</reference>
<dbReference type="PATRIC" id="fig|314722.6.peg.2279"/>
<dbReference type="AlphaFoldDB" id="A0A0E3UNF4"/>
<dbReference type="PANTHER" id="PTHR38339">
    <property type="entry name" value="TRANSGLUTAMINASE DOMAIN PROTEIN"/>
    <property type="match status" value="1"/>
</dbReference>
<evidence type="ECO:0000313" key="3">
    <source>
        <dbReference type="EMBL" id="AKC87121.1"/>
    </source>
</evidence>
<dbReference type="KEGG" id="psuw:WQ53_10565"/>
<sequence length="499" mass="54962">MWPALCLLAAAIGASAQAGAPASALETTVAAVDRGDFLGAEAAIEAALSQPGLAAAQRQALLFERERMRRIRLDFTLDRAAALAQLRRSIPDLREAEFDAWDQAGLVERMDIDGEPRYFKRAVSNLFRLSPEAAARRAPPVRPFSEGPYERLHPHHAEVLAAAGGGATSVAPRRLRVTQSLVVDADAVPAGETIRAWIPYPRAIAGQQEDIRLLGSVPAGGQVAPESALQRTAYLERTAVAGEPTPFSVSYELTVYGRHFAIDPQHVQPTPGDPALAPYLAEQPPHIVFTPALREFSARVVGDETHPYRIAQKLFAAVDDIPWAGAREYSTISNISDHALHAGHADCGQQTLLLMALLRLNGIPARWQSGWVYSDDAVGYDNMHDWGWLYLAPYGWVPMDVTTGRLDSDDPALRWFYLGGLDAYRIAFNDDYSRDFVPAKHHFRSETVDSQRGEAEWRRGNLYFDQWDYRFEWQLLPAGNEATKAGGDNINTTVGETRG</sequence>
<feature type="signal peptide" evidence="1">
    <location>
        <begin position="1"/>
        <end position="18"/>
    </location>
</feature>